<accession>A0A2V4N0B0</accession>
<dbReference type="InterPro" id="IPR027417">
    <property type="entry name" value="P-loop_NTPase"/>
</dbReference>
<evidence type="ECO:0000313" key="2">
    <source>
        <dbReference type="Proteomes" id="UP000248039"/>
    </source>
</evidence>
<comment type="caution">
    <text evidence="1">The sequence shown here is derived from an EMBL/GenBank/DDBJ whole genome shotgun (WGS) entry which is preliminary data.</text>
</comment>
<evidence type="ECO:0000313" key="1">
    <source>
        <dbReference type="EMBL" id="PYC66584.1"/>
    </source>
</evidence>
<sequence length="515" mass="56191">MSAQLWTRPDLSRQPCLERLNGDLHDLRLDAGLPSARGIRDRIGKDAQGFWIVNHQAVLDVFQKTDLPPLGRVDLIVRALAEIARDDDDAVADRFKELWKLAVSETVAQAHASLQDDDTAPGEEADNGTQGDAALESLKSLIINAAQSLWDDKDALRVFLSVVRRSEGFARMADALEKHRPANATFYGVQSREFEVARSPARRELIAVHHCLEEHRRKHHWSFTELEHQTGITADRWIRWYTHDELPDREALIAFSNAAHLQLEDHTLLLGLWSTAREALERQLRFDSLPSDIGFDEAWAMRPPAVPRLWALAGVGGDPLSAHGPDLAAGSAPAFTIAGPAGSGRSTALTTVARSLLAGGTRLLLVAPRPSPLRELAERPSVLGCLVQDDIERQELEEVLDTATRDDPVVVVMDDAEVLADCGASHVLRRLLQHGSSEGAALVAAGDEREIDHSMKWLSELTKARRGLLLAPQAYTSGKLIGSASATSLVGISPAPGRGWLHLGDGGLMAVTVPR</sequence>
<dbReference type="OrthoDB" id="4276977at2"/>
<dbReference type="RefSeq" id="WP_110673293.1">
    <property type="nucleotide sequence ID" value="NZ_PYBW01000171.1"/>
</dbReference>
<keyword evidence="2" id="KW-1185">Reference proteome</keyword>
<dbReference type="Gene3D" id="3.40.50.300">
    <property type="entry name" value="P-loop containing nucleotide triphosphate hydrolases"/>
    <property type="match status" value="1"/>
</dbReference>
<proteinExistence type="predicted"/>
<name>A0A2V4N0B0_9ACTN</name>
<dbReference type="SUPFAM" id="SSF52540">
    <property type="entry name" value="P-loop containing nucleoside triphosphate hydrolases"/>
    <property type="match status" value="1"/>
</dbReference>
<protein>
    <submittedName>
        <fullName evidence="1">Uncharacterized protein</fullName>
    </submittedName>
</protein>
<dbReference type="EMBL" id="PYBW01000171">
    <property type="protein sequence ID" value="PYC66584.1"/>
    <property type="molecule type" value="Genomic_DNA"/>
</dbReference>
<gene>
    <name evidence="1" type="ORF">C7C46_31210</name>
</gene>
<dbReference type="AlphaFoldDB" id="A0A2V4N0B0"/>
<reference evidence="1 2" key="1">
    <citation type="submission" date="2018-03" db="EMBL/GenBank/DDBJ databases">
        <title>Bioinformatic expansion and discovery of thiopeptide antibiotics.</title>
        <authorList>
            <person name="Schwalen C.J."/>
            <person name="Hudson G.A."/>
            <person name="Mitchell D.A."/>
        </authorList>
    </citation>
    <scope>NUCLEOTIDE SEQUENCE [LARGE SCALE GENOMIC DNA]</scope>
    <source>
        <strain evidence="1 2">ATCC 21389</strain>
    </source>
</reference>
<organism evidence="1 2">
    <name type="scientific">Streptomyces tateyamensis</name>
    <dbReference type="NCBI Taxonomy" id="565073"/>
    <lineage>
        <taxon>Bacteria</taxon>
        <taxon>Bacillati</taxon>
        <taxon>Actinomycetota</taxon>
        <taxon>Actinomycetes</taxon>
        <taxon>Kitasatosporales</taxon>
        <taxon>Streptomycetaceae</taxon>
        <taxon>Streptomyces</taxon>
    </lineage>
</organism>
<dbReference type="Proteomes" id="UP000248039">
    <property type="component" value="Unassembled WGS sequence"/>
</dbReference>